<dbReference type="NCBIfam" id="TIGR04274">
    <property type="entry name" value="hypoxanDNAglyco"/>
    <property type="match status" value="1"/>
</dbReference>
<gene>
    <name evidence="2" type="ORF">AAAT05_06650</name>
</gene>
<dbReference type="RefSeq" id="WP_349182603.1">
    <property type="nucleotide sequence ID" value="NZ_JBBNGS010000011.1"/>
</dbReference>
<reference evidence="2 3" key="1">
    <citation type="submission" date="2024-04" db="EMBL/GenBank/DDBJ databases">
        <title>Human intestinal bacterial collection.</title>
        <authorList>
            <person name="Pauvert C."/>
            <person name="Hitch T.C.A."/>
            <person name="Clavel T."/>
        </authorList>
    </citation>
    <scope>NUCLEOTIDE SEQUENCE [LARGE SCALE GENOMIC DNA]</scope>
    <source>
        <strain evidence="2 3">CLA-AA-H197</strain>
    </source>
</reference>
<dbReference type="GO" id="GO:0033958">
    <property type="term" value="F:DNA-deoxyinosine glycosylase activity"/>
    <property type="evidence" value="ECO:0007669"/>
    <property type="project" value="UniProtKB-EC"/>
</dbReference>
<protein>
    <submittedName>
        <fullName evidence="2">DNA-deoxyinosine glycosylase</fullName>
        <ecNumber evidence="2">3.2.2.15</ecNumber>
    </submittedName>
</protein>
<sequence>MTGYQHIPHGFEPVFDERSRVLVLGSFPSVLSRANDFYYGNPRNRFWRVMARVLGEPVPADEDIPAKRRLLLAHGVALWDVVQSCDVRGSSDASIKNVVPVDVARITSVSPVRAVLCNGGTAGRLYHRWLEPQSGLAAQVLPSTSPANAAWGEERLAAAWSEVLSPLLP</sequence>
<dbReference type="SMART" id="SM00987">
    <property type="entry name" value="UreE_C"/>
    <property type="match status" value="1"/>
</dbReference>
<dbReference type="SMART" id="SM00986">
    <property type="entry name" value="UDG"/>
    <property type="match status" value="1"/>
</dbReference>
<dbReference type="EMBL" id="JBBNGS010000011">
    <property type="protein sequence ID" value="MEQ2638015.1"/>
    <property type="molecule type" value="Genomic_DNA"/>
</dbReference>
<dbReference type="SUPFAM" id="SSF52141">
    <property type="entry name" value="Uracil-DNA glycosylase-like"/>
    <property type="match status" value="1"/>
</dbReference>
<name>A0ABV1IIA0_9ACTN</name>
<accession>A0ABV1IIA0</accession>
<organism evidence="2 3">
    <name type="scientific">Paratractidigestivibacter faecalis</name>
    <dbReference type="NCBI Taxonomy" id="2292441"/>
    <lineage>
        <taxon>Bacteria</taxon>
        <taxon>Bacillati</taxon>
        <taxon>Actinomycetota</taxon>
        <taxon>Coriobacteriia</taxon>
        <taxon>Coriobacteriales</taxon>
        <taxon>Atopobiaceae</taxon>
        <taxon>Paratractidigestivibacter</taxon>
    </lineage>
</organism>
<evidence type="ECO:0000313" key="2">
    <source>
        <dbReference type="EMBL" id="MEQ2638015.1"/>
    </source>
</evidence>
<proteinExistence type="predicted"/>
<dbReference type="Pfam" id="PF03167">
    <property type="entry name" value="UDG"/>
    <property type="match status" value="1"/>
</dbReference>
<evidence type="ECO:0000313" key="3">
    <source>
        <dbReference type="Proteomes" id="UP001478817"/>
    </source>
</evidence>
<dbReference type="InterPro" id="IPR005122">
    <property type="entry name" value="Uracil-DNA_glycosylase-like"/>
</dbReference>
<comment type="caution">
    <text evidence="2">The sequence shown here is derived from an EMBL/GenBank/DDBJ whole genome shotgun (WGS) entry which is preliminary data.</text>
</comment>
<feature type="domain" description="Uracil-DNA glycosylase-like" evidence="1">
    <location>
        <begin position="12"/>
        <end position="164"/>
    </location>
</feature>
<dbReference type="Proteomes" id="UP001478817">
    <property type="component" value="Unassembled WGS sequence"/>
</dbReference>
<dbReference type="InterPro" id="IPR026353">
    <property type="entry name" value="Hypoxan-DNA_Glyclase"/>
</dbReference>
<dbReference type="EC" id="3.2.2.15" evidence="2"/>
<keyword evidence="2" id="KW-0378">Hydrolase</keyword>
<dbReference type="CDD" id="cd10032">
    <property type="entry name" value="UDG-F6_HDG"/>
    <property type="match status" value="1"/>
</dbReference>
<keyword evidence="3" id="KW-1185">Reference proteome</keyword>
<keyword evidence="2" id="KW-0326">Glycosidase</keyword>
<evidence type="ECO:0000259" key="1">
    <source>
        <dbReference type="SMART" id="SM00986"/>
    </source>
</evidence>
<dbReference type="InterPro" id="IPR036895">
    <property type="entry name" value="Uracil-DNA_glycosylase-like_sf"/>
</dbReference>
<dbReference type="Gene3D" id="3.40.470.10">
    <property type="entry name" value="Uracil-DNA glycosylase-like domain"/>
    <property type="match status" value="1"/>
</dbReference>